<dbReference type="Gene3D" id="3.30.505.10">
    <property type="entry name" value="SH2 domain"/>
    <property type="match status" value="1"/>
</dbReference>
<dbReference type="OrthoDB" id="5856666at2759"/>
<protein>
    <submittedName>
        <fullName evidence="5">SH2 domain-containing protein</fullName>
    </submittedName>
</protein>
<feature type="domain" description="SH2" evidence="2">
    <location>
        <begin position="37"/>
        <end position="147"/>
    </location>
</feature>
<evidence type="ECO:0000256" key="1">
    <source>
        <dbReference type="PROSITE-ProRule" id="PRU00191"/>
    </source>
</evidence>
<dbReference type="Proteomes" id="UP000267027">
    <property type="component" value="Unassembled WGS sequence"/>
</dbReference>
<evidence type="ECO:0000313" key="5">
    <source>
        <dbReference type="WBParaSite" id="ACOC_0000164401-mRNA-1"/>
    </source>
</evidence>
<dbReference type="AlphaFoldDB" id="A0A158PE85"/>
<dbReference type="SUPFAM" id="SSF55550">
    <property type="entry name" value="SH2 domain"/>
    <property type="match status" value="1"/>
</dbReference>
<evidence type="ECO:0000313" key="4">
    <source>
        <dbReference type="Proteomes" id="UP000267027"/>
    </source>
</evidence>
<proteinExistence type="predicted"/>
<dbReference type="EMBL" id="UYYA01000260">
    <property type="protein sequence ID" value="VDM53230.1"/>
    <property type="molecule type" value="Genomic_DNA"/>
</dbReference>
<reference evidence="5" key="1">
    <citation type="submission" date="2016-04" db="UniProtKB">
        <authorList>
            <consortium name="WormBaseParasite"/>
        </authorList>
    </citation>
    <scope>IDENTIFICATION</scope>
</reference>
<name>A0A158PE85_ANGCS</name>
<dbReference type="WBParaSite" id="ACOC_0000164401-mRNA-1">
    <property type="protein sequence ID" value="ACOC_0000164401-mRNA-1"/>
    <property type="gene ID" value="ACOC_0000164401"/>
</dbReference>
<evidence type="ECO:0000313" key="3">
    <source>
        <dbReference type="EMBL" id="VDM53230.1"/>
    </source>
</evidence>
<keyword evidence="4" id="KW-1185">Reference proteome</keyword>
<dbReference type="InterPro" id="IPR000980">
    <property type="entry name" value="SH2"/>
</dbReference>
<sequence>MMRKIEQSLTFLWPLIFQSVVPLDRLHSDASLIKHECFHGLLPREDTVSLLTKDGDFLLRLSEADTMGARLETILSVLHDPKSCVTVGDDPETRAPYVLCSNLIILEKKVIRSVAYSGFNSILDVISHYLKHIMVFKSQKIQLRRPVGLASWEFHAENIELKEVICVLVVGEVRKGKVYSKDDAPLTVVVKTIIIYEIFARKEPYDGLINDEAKSFILEGDVNDFPGTTPKVLAEMVRKCEIELQTFCLRDRRSATGQ</sequence>
<reference evidence="3 4" key="2">
    <citation type="submission" date="2018-11" db="EMBL/GenBank/DDBJ databases">
        <authorList>
            <consortium name="Pathogen Informatics"/>
        </authorList>
    </citation>
    <scope>NUCLEOTIDE SEQUENCE [LARGE SCALE GENOMIC DNA]</scope>
    <source>
        <strain evidence="3 4">Costa Rica</strain>
    </source>
</reference>
<organism evidence="5">
    <name type="scientific">Angiostrongylus costaricensis</name>
    <name type="common">Nematode worm</name>
    <dbReference type="NCBI Taxonomy" id="334426"/>
    <lineage>
        <taxon>Eukaryota</taxon>
        <taxon>Metazoa</taxon>
        <taxon>Ecdysozoa</taxon>
        <taxon>Nematoda</taxon>
        <taxon>Chromadorea</taxon>
        <taxon>Rhabditida</taxon>
        <taxon>Rhabditina</taxon>
        <taxon>Rhabditomorpha</taxon>
        <taxon>Strongyloidea</taxon>
        <taxon>Metastrongylidae</taxon>
        <taxon>Angiostrongylus</taxon>
    </lineage>
</organism>
<accession>A0A158PE85</accession>
<evidence type="ECO:0000259" key="2">
    <source>
        <dbReference type="PROSITE" id="PS50001"/>
    </source>
</evidence>
<dbReference type="PROSITE" id="PS50001">
    <property type="entry name" value="SH2"/>
    <property type="match status" value="1"/>
</dbReference>
<dbReference type="SMART" id="SM00252">
    <property type="entry name" value="SH2"/>
    <property type="match status" value="1"/>
</dbReference>
<dbReference type="InterPro" id="IPR036860">
    <property type="entry name" value="SH2_dom_sf"/>
</dbReference>
<gene>
    <name evidence="3" type="ORF">ACOC_LOCUS1645</name>
</gene>
<dbReference type="STRING" id="334426.A0A158PE85"/>
<keyword evidence="1" id="KW-0727">SH2 domain</keyword>